<accession>A0ABU0CX16</accession>
<reference evidence="3 4" key="1">
    <citation type="submission" date="2023-07" db="EMBL/GenBank/DDBJ databases">
        <title>Genomic Encyclopedia of Type Strains, Phase IV (KMG-IV): sequencing the most valuable type-strain genomes for metagenomic binning, comparative biology and taxonomic classification.</title>
        <authorList>
            <person name="Goeker M."/>
        </authorList>
    </citation>
    <scope>NUCLEOTIDE SEQUENCE [LARGE SCALE GENOMIC DNA]</scope>
    <source>
        <strain evidence="3 4">DSM 17740</strain>
    </source>
</reference>
<protein>
    <submittedName>
        <fullName evidence="3">Acyl-CoA thioester hydrolase</fullName>
        <ecNumber evidence="3">3.1.2.-</ecNumber>
    </submittedName>
</protein>
<sequence length="136" mass="15776">MHETELKVRFCETDVLGHVNNTSFFIYLEQARVEFFEQLGTHMAIDEWPFILGHVSCDFVQQAYFNQRLKVHTWVSRIGKKSFRLAQTIKDAESGEVVAKSESVLIYFNFEKQQSEPIPTDLSKMLEAHMKTEVGS</sequence>
<name>A0ABU0CX16_9BACI</name>
<evidence type="ECO:0000313" key="3">
    <source>
        <dbReference type="EMBL" id="MDQ0340889.1"/>
    </source>
</evidence>
<keyword evidence="2 3" id="KW-0378">Hydrolase</keyword>
<dbReference type="Proteomes" id="UP001232445">
    <property type="component" value="Unassembled WGS sequence"/>
</dbReference>
<comment type="caution">
    <text evidence="3">The sequence shown here is derived from an EMBL/GenBank/DDBJ whole genome shotgun (WGS) entry which is preliminary data.</text>
</comment>
<dbReference type="PANTHER" id="PTHR31793:SF27">
    <property type="entry name" value="NOVEL THIOESTERASE SUPERFAMILY DOMAIN AND SAPOSIN A-TYPE DOMAIN CONTAINING PROTEIN (0610012H03RIK)"/>
    <property type="match status" value="1"/>
</dbReference>
<dbReference type="GO" id="GO:0016787">
    <property type="term" value="F:hydrolase activity"/>
    <property type="evidence" value="ECO:0007669"/>
    <property type="project" value="UniProtKB-KW"/>
</dbReference>
<dbReference type="EMBL" id="JAUSUQ010000022">
    <property type="protein sequence ID" value="MDQ0340889.1"/>
    <property type="molecule type" value="Genomic_DNA"/>
</dbReference>
<dbReference type="InterPro" id="IPR050563">
    <property type="entry name" value="4-hydroxybenzoyl-CoA_TE"/>
</dbReference>
<dbReference type="SUPFAM" id="SSF54637">
    <property type="entry name" value="Thioesterase/thiol ester dehydrase-isomerase"/>
    <property type="match status" value="1"/>
</dbReference>
<dbReference type="InterPro" id="IPR029069">
    <property type="entry name" value="HotDog_dom_sf"/>
</dbReference>
<dbReference type="RefSeq" id="WP_307343293.1">
    <property type="nucleotide sequence ID" value="NZ_JAUSUQ010000022.1"/>
</dbReference>
<dbReference type="PIRSF" id="PIRSF003230">
    <property type="entry name" value="YbgC"/>
    <property type="match status" value="1"/>
</dbReference>
<gene>
    <name evidence="3" type="ORF">J2S00_003729</name>
</gene>
<comment type="similarity">
    <text evidence="1">Belongs to the 4-hydroxybenzoyl-CoA thioesterase family.</text>
</comment>
<proteinExistence type="inferred from homology"/>
<dbReference type="PANTHER" id="PTHR31793">
    <property type="entry name" value="4-HYDROXYBENZOYL-COA THIOESTERASE FAMILY MEMBER"/>
    <property type="match status" value="1"/>
</dbReference>
<dbReference type="CDD" id="cd00586">
    <property type="entry name" value="4HBT"/>
    <property type="match status" value="1"/>
</dbReference>
<evidence type="ECO:0000256" key="2">
    <source>
        <dbReference type="ARBA" id="ARBA00022801"/>
    </source>
</evidence>
<dbReference type="Gene3D" id="3.10.129.10">
    <property type="entry name" value="Hotdog Thioesterase"/>
    <property type="match status" value="1"/>
</dbReference>
<evidence type="ECO:0000256" key="1">
    <source>
        <dbReference type="ARBA" id="ARBA00005953"/>
    </source>
</evidence>
<dbReference type="Pfam" id="PF13279">
    <property type="entry name" value="4HBT_2"/>
    <property type="match status" value="1"/>
</dbReference>
<organism evidence="3 4">
    <name type="scientific">Caldalkalibacillus uzonensis</name>
    <dbReference type="NCBI Taxonomy" id="353224"/>
    <lineage>
        <taxon>Bacteria</taxon>
        <taxon>Bacillati</taxon>
        <taxon>Bacillota</taxon>
        <taxon>Bacilli</taxon>
        <taxon>Bacillales</taxon>
        <taxon>Bacillaceae</taxon>
        <taxon>Caldalkalibacillus</taxon>
    </lineage>
</organism>
<dbReference type="EC" id="3.1.2.-" evidence="3"/>
<evidence type="ECO:0000313" key="4">
    <source>
        <dbReference type="Proteomes" id="UP001232445"/>
    </source>
</evidence>
<dbReference type="InterPro" id="IPR006684">
    <property type="entry name" value="YbgC/YbaW"/>
</dbReference>
<keyword evidence="4" id="KW-1185">Reference proteome</keyword>